<evidence type="ECO:0000256" key="7">
    <source>
        <dbReference type="ARBA" id="ARBA00024343"/>
    </source>
</evidence>
<gene>
    <name evidence="10" type="ORF">JRO89_XS11G0136500</name>
</gene>
<dbReference type="Pfam" id="PF00847">
    <property type="entry name" value="AP2"/>
    <property type="match status" value="1"/>
</dbReference>
<dbReference type="PROSITE" id="PS51032">
    <property type="entry name" value="AP2_ERF"/>
    <property type="match status" value="1"/>
</dbReference>
<dbReference type="SUPFAM" id="SSF54171">
    <property type="entry name" value="DNA-binding domain"/>
    <property type="match status" value="1"/>
</dbReference>
<keyword evidence="6" id="KW-0539">Nucleus</keyword>
<dbReference type="Gene3D" id="3.30.730.10">
    <property type="entry name" value="AP2/ERF domain"/>
    <property type="match status" value="1"/>
</dbReference>
<accession>A0ABQ8HFL7</accession>
<dbReference type="InterPro" id="IPR016177">
    <property type="entry name" value="DNA-bd_dom_sf"/>
</dbReference>
<name>A0ABQ8HFL7_9ROSI</name>
<dbReference type="CDD" id="cd00018">
    <property type="entry name" value="AP2"/>
    <property type="match status" value="1"/>
</dbReference>
<keyword evidence="3" id="KW-0238">DNA-binding</keyword>
<evidence type="ECO:0000313" key="11">
    <source>
        <dbReference type="Proteomes" id="UP000827721"/>
    </source>
</evidence>
<dbReference type="InterPro" id="IPR036955">
    <property type="entry name" value="AP2/ERF_dom_sf"/>
</dbReference>
<dbReference type="EMBL" id="JAFEMO010000011">
    <property type="protein sequence ID" value="KAH7557383.1"/>
    <property type="molecule type" value="Genomic_DNA"/>
</dbReference>
<evidence type="ECO:0000256" key="1">
    <source>
        <dbReference type="ARBA" id="ARBA00004123"/>
    </source>
</evidence>
<dbReference type="PANTHER" id="PTHR31985">
    <property type="entry name" value="ETHYLENE-RESPONSIVE TRANSCRIPTION FACTOR ERF042-RELATED"/>
    <property type="match status" value="1"/>
</dbReference>
<organism evidence="10 11">
    <name type="scientific">Xanthoceras sorbifolium</name>
    <dbReference type="NCBI Taxonomy" id="99658"/>
    <lineage>
        <taxon>Eukaryota</taxon>
        <taxon>Viridiplantae</taxon>
        <taxon>Streptophyta</taxon>
        <taxon>Embryophyta</taxon>
        <taxon>Tracheophyta</taxon>
        <taxon>Spermatophyta</taxon>
        <taxon>Magnoliopsida</taxon>
        <taxon>eudicotyledons</taxon>
        <taxon>Gunneridae</taxon>
        <taxon>Pentapetalae</taxon>
        <taxon>rosids</taxon>
        <taxon>malvids</taxon>
        <taxon>Sapindales</taxon>
        <taxon>Sapindaceae</taxon>
        <taxon>Xanthoceroideae</taxon>
        <taxon>Xanthoceras</taxon>
    </lineage>
</organism>
<evidence type="ECO:0000313" key="10">
    <source>
        <dbReference type="EMBL" id="KAH7557383.1"/>
    </source>
</evidence>
<evidence type="ECO:0000256" key="3">
    <source>
        <dbReference type="ARBA" id="ARBA00023125"/>
    </source>
</evidence>
<comment type="caution">
    <text evidence="10">The sequence shown here is derived from an EMBL/GenBank/DDBJ whole genome shotgun (WGS) entry which is preliminary data.</text>
</comment>
<dbReference type="PRINTS" id="PR00367">
    <property type="entry name" value="ETHRSPELEMNT"/>
</dbReference>
<dbReference type="SMART" id="SM00380">
    <property type="entry name" value="AP2"/>
    <property type="match status" value="1"/>
</dbReference>
<keyword evidence="2" id="KW-0805">Transcription regulation</keyword>
<keyword evidence="5" id="KW-0804">Transcription</keyword>
<dbReference type="Proteomes" id="UP000827721">
    <property type="component" value="Unassembled WGS sequence"/>
</dbReference>
<evidence type="ECO:0000256" key="6">
    <source>
        <dbReference type="ARBA" id="ARBA00023242"/>
    </source>
</evidence>
<feature type="region of interest" description="Disordered" evidence="8">
    <location>
        <begin position="1"/>
        <end position="31"/>
    </location>
</feature>
<reference evidence="10 11" key="1">
    <citation type="submission" date="2021-02" db="EMBL/GenBank/DDBJ databases">
        <title>Plant Genome Project.</title>
        <authorList>
            <person name="Zhang R.-G."/>
        </authorList>
    </citation>
    <scope>NUCLEOTIDE SEQUENCE [LARGE SCALE GENOMIC DNA]</scope>
    <source>
        <tissue evidence="10">Leaves</tissue>
    </source>
</reference>
<feature type="domain" description="AP2/ERF" evidence="9">
    <location>
        <begin position="52"/>
        <end position="109"/>
    </location>
</feature>
<protein>
    <recommendedName>
        <fullName evidence="9">AP2/ERF domain-containing protein</fullName>
    </recommendedName>
</protein>
<feature type="region of interest" description="Disordered" evidence="8">
    <location>
        <begin position="143"/>
        <end position="171"/>
    </location>
</feature>
<dbReference type="InterPro" id="IPR001471">
    <property type="entry name" value="AP2/ERF_dom"/>
</dbReference>
<sequence>MDTRDSQNFTFSSSTKSFKKKNPEKPTKEVKVNDDEIEIESKRNCNALKHPTYRGVRMRSWGKWVSEIREPRKKSRIWLGTYPIAEMAARAHDVASLAIKGHLAHLNFPQLAHQLPRPATCSPKDIQLAAAAAASMYDHQTTRLQADDHDQTDQSKQNEKEESMRALSEESLDGDCEWFDLPDLSLEGNSSNNSSSHGFCYSSCWQQAEFDMGLLQFEERLCWDNY</sequence>
<dbReference type="InterPro" id="IPR051032">
    <property type="entry name" value="AP2/ERF_TF_ERF_subfamily"/>
</dbReference>
<keyword evidence="4" id="KW-0010">Activator</keyword>
<evidence type="ECO:0000256" key="8">
    <source>
        <dbReference type="SAM" id="MobiDB-lite"/>
    </source>
</evidence>
<evidence type="ECO:0000259" key="9">
    <source>
        <dbReference type="PROSITE" id="PS51032"/>
    </source>
</evidence>
<evidence type="ECO:0000256" key="5">
    <source>
        <dbReference type="ARBA" id="ARBA00023163"/>
    </source>
</evidence>
<proteinExistence type="inferred from homology"/>
<feature type="compositionally biased region" description="Basic and acidic residues" evidence="8">
    <location>
        <begin position="21"/>
        <end position="31"/>
    </location>
</feature>
<comment type="subcellular location">
    <subcellularLocation>
        <location evidence="1">Nucleus</location>
    </subcellularLocation>
</comment>
<keyword evidence="11" id="KW-1185">Reference proteome</keyword>
<feature type="compositionally biased region" description="Basic and acidic residues" evidence="8">
    <location>
        <begin position="145"/>
        <end position="168"/>
    </location>
</feature>
<dbReference type="PANTHER" id="PTHR31985:SF130">
    <property type="entry name" value="ETHYLENE-RESPONSIVE TRANSCRIPTION FACTOR ERF034"/>
    <property type="match status" value="1"/>
</dbReference>
<evidence type="ECO:0000256" key="4">
    <source>
        <dbReference type="ARBA" id="ARBA00023159"/>
    </source>
</evidence>
<evidence type="ECO:0000256" key="2">
    <source>
        <dbReference type="ARBA" id="ARBA00023015"/>
    </source>
</evidence>
<comment type="similarity">
    <text evidence="7">Belongs to the AP2/ERF transcription factor family. ERF subfamily.</text>
</comment>